<reference evidence="2" key="1">
    <citation type="submission" date="2018-06" db="EMBL/GenBank/DDBJ databases">
        <authorList>
            <person name="Zhirakovskaya E."/>
        </authorList>
    </citation>
    <scope>NUCLEOTIDE SEQUENCE</scope>
</reference>
<evidence type="ECO:0000313" key="2">
    <source>
        <dbReference type="EMBL" id="VAX31232.1"/>
    </source>
</evidence>
<dbReference type="InterPro" id="IPR012347">
    <property type="entry name" value="Ferritin-like"/>
</dbReference>
<dbReference type="AlphaFoldDB" id="A0A3B1CS86"/>
<organism evidence="2">
    <name type="scientific">hydrothermal vent metagenome</name>
    <dbReference type="NCBI Taxonomy" id="652676"/>
    <lineage>
        <taxon>unclassified sequences</taxon>
        <taxon>metagenomes</taxon>
        <taxon>ecological metagenomes</taxon>
    </lineage>
</organism>
<dbReference type="PANTHER" id="PTHR43031">
    <property type="entry name" value="FAD-DEPENDENT OXIDOREDUCTASE"/>
    <property type="match status" value="1"/>
</dbReference>
<dbReference type="PROSITE" id="PS50206">
    <property type="entry name" value="RHODANESE_3"/>
    <property type="match status" value="1"/>
</dbReference>
<protein>
    <recommendedName>
        <fullName evidence="1">Rhodanese domain-containing protein</fullName>
    </recommendedName>
</protein>
<dbReference type="SUPFAM" id="SSF52821">
    <property type="entry name" value="Rhodanese/Cell cycle control phosphatase"/>
    <property type="match status" value="1"/>
</dbReference>
<dbReference type="GO" id="GO:0004792">
    <property type="term" value="F:thiosulfate-cyanide sulfurtransferase activity"/>
    <property type="evidence" value="ECO:0007669"/>
    <property type="project" value="InterPro"/>
</dbReference>
<evidence type="ECO:0000259" key="1">
    <source>
        <dbReference type="PROSITE" id="PS50206"/>
    </source>
</evidence>
<dbReference type="InterPro" id="IPR001307">
    <property type="entry name" value="Thiosulphate_STrfase_CS"/>
</dbReference>
<dbReference type="Pfam" id="PF00581">
    <property type="entry name" value="Rhodanese"/>
    <property type="match status" value="1"/>
</dbReference>
<proteinExistence type="predicted"/>
<dbReference type="InterPro" id="IPR036873">
    <property type="entry name" value="Rhodanese-like_dom_sf"/>
</dbReference>
<dbReference type="PANTHER" id="PTHR43031:SF1">
    <property type="entry name" value="PYRIDINE NUCLEOTIDE-DISULPHIDE OXIDOREDUCTASE"/>
    <property type="match status" value="1"/>
</dbReference>
<dbReference type="InterPro" id="IPR050229">
    <property type="entry name" value="GlpE_sulfurtransferase"/>
</dbReference>
<dbReference type="Gene3D" id="3.40.250.10">
    <property type="entry name" value="Rhodanese-like domain"/>
    <property type="match status" value="1"/>
</dbReference>
<dbReference type="InterPro" id="IPR001763">
    <property type="entry name" value="Rhodanese-like_dom"/>
</dbReference>
<dbReference type="CDD" id="cd00158">
    <property type="entry name" value="RHOD"/>
    <property type="match status" value="1"/>
</dbReference>
<accession>A0A3B1CS86</accession>
<sequence>MSLFDFFKPVPSISPDEVREYIKKNLPGDFCLLDVRQPVEYEQGHLPGARLVPLHELPSRIRELDTEKTTIVYCRSGNRSRSAAGLLMSAGIKNVLNMEGGILRYNGIVASGPPEAGMFCFPESLTPGQLTAVAWFLEDGTIRFLEHIQENIHSDESPAIIRELLEAKNAHKVTLEKLYTGLTRESPSADFPRDVLDVPAEEVMVGCIKVSEAMQWSRDKTLTDVMELLITLGANSYDLYLKLGRTVKSEEAGRIFNLLAEEEGRNIDHISSAFEKTL</sequence>
<dbReference type="EMBL" id="UOGI01000103">
    <property type="protein sequence ID" value="VAX31232.1"/>
    <property type="molecule type" value="Genomic_DNA"/>
</dbReference>
<feature type="domain" description="Rhodanese" evidence="1">
    <location>
        <begin position="26"/>
        <end position="110"/>
    </location>
</feature>
<dbReference type="PROSITE" id="PS00380">
    <property type="entry name" value="RHODANESE_1"/>
    <property type="match status" value="1"/>
</dbReference>
<gene>
    <name evidence="2" type="ORF">MNBD_NITROSPIRAE03-1150</name>
</gene>
<dbReference type="Gene3D" id="1.20.1260.10">
    <property type="match status" value="1"/>
</dbReference>
<dbReference type="SMART" id="SM00450">
    <property type="entry name" value="RHOD"/>
    <property type="match status" value="1"/>
</dbReference>
<name>A0A3B1CS86_9ZZZZ</name>